<name>A0AAD0KYQ5_9LACO</name>
<feature type="domain" description="Endonuclease GajA/Old nuclease/RecF-like AAA" evidence="1">
    <location>
        <begin position="1"/>
        <end position="375"/>
    </location>
</feature>
<dbReference type="AlphaFoldDB" id="A0AAD0KYQ5"/>
<proteinExistence type="predicted"/>
<dbReference type="Pfam" id="PF20469">
    <property type="entry name" value="OLD-like_TOPRIM"/>
    <property type="match status" value="1"/>
</dbReference>
<dbReference type="Pfam" id="PF13175">
    <property type="entry name" value="AAA_15"/>
    <property type="match status" value="1"/>
</dbReference>
<dbReference type="PANTHER" id="PTHR43581:SF4">
    <property type="entry name" value="ATP_GTP PHOSPHATASE"/>
    <property type="match status" value="1"/>
</dbReference>
<evidence type="ECO:0000259" key="1">
    <source>
        <dbReference type="Pfam" id="PF13175"/>
    </source>
</evidence>
<dbReference type="EMBL" id="CP023565">
    <property type="protein sequence ID" value="AWZ38757.1"/>
    <property type="molecule type" value="Genomic_DNA"/>
</dbReference>
<evidence type="ECO:0008006" key="7">
    <source>
        <dbReference type="Google" id="ProtNLM"/>
    </source>
</evidence>
<dbReference type="Proteomes" id="UP000250153">
    <property type="component" value="Chromosome"/>
</dbReference>
<dbReference type="Proteomes" id="UP000250143">
    <property type="component" value="Chromosome"/>
</dbReference>
<dbReference type="InterPro" id="IPR034139">
    <property type="entry name" value="TOPRIM_OLD"/>
</dbReference>
<dbReference type="PANTHER" id="PTHR43581">
    <property type="entry name" value="ATP/GTP PHOSPHATASE"/>
    <property type="match status" value="1"/>
</dbReference>
<evidence type="ECO:0000259" key="2">
    <source>
        <dbReference type="Pfam" id="PF20469"/>
    </source>
</evidence>
<evidence type="ECO:0000313" key="5">
    <source>
        <dbReference type="Proteomes" id="UP000250143"/>
    </source>
</evidence>
<dbReference type="InterPro" id="IPR027417">
    <property type="entry name" value="P-loop_NTPase"/>
</dbReference>
<dbReference type="RefSeq" id="WP_112193361.1">
    <property type="nucleotide sequence ID" value="NZ_CP023565.1"/>
</dbReference>
<dbReference type="InterPro" id="IPR041685">
    <property type="entry name" value="AAA_GajA/Old/RecF-like"/>
</dbReference>
<dbReference type="Gene3D" id="3.40.50.300">
    <property type="entry name" value="P-loop containing nucleotide triphosphate hydrolases"/>
    <property type="match status" value="1"/>
</dbReference>
<gene>
    <name evidence="4" type="ORF">CPQ89_01055</name>
    <name evidence="3" type="ORF">CPS94_07445</name>
</gene>
<reference evidence="5 6" key="1">
    <citation type="submission" date="2017-09" db="EMBL/GenBank/DDBJ databases">
        <title>Predominant Lactobacillus spp. isolated from feces of mice subjected to short-term calorie restriction.</title>
        <authorList>
            <person name="Zhang C."/>
            <person name="Zhao L."/>
            <person name="Pan F."/>
        </authorList>
    </citation>
    <scope>NUCLEOTIDE SEQUENCE [LARGE SCALE GENOMIC DNA]</scope>
    <source>
        <strain evidence="4 5">CR141</strain>
        <strain evidence="3 6">CR147</strain>
    </source>
</reference>
<keyword evidence="5" id="KW-1185">Reference proteome</keyword>
<accession>A0AAD0KYQ5</accession>
<feature type="domain" description="OLD protein-like TOPRIM" evidence="2">
    <location>
        <begin position="418"/>
        <end position="483"/>
    </location>
</feature>
<dbReference type="SUPFAM" id="SSF52540">
    <property type="entry name" value="P-loop containing nucleoside triphosphate hydrolases"/>
    <property type="match status" value="1"/>
</dbReference>
<organism evidence="3 6">
    <name type="scientific">Ligilactobacillus murinus</name>
    <dbReference type="NCBI Taxonomy" id="1622"/>
    <lineage>
        <taxon>Bacteria</taxon>
        <taxon>Bacillati</taxon>
        <taxon>Bacillota</taxon>
        <taxon>Bacilli</taxon>
        <taxon>Lactobacillales</taxon>
        <taxon>Lactobacillaceae</taxon>
        <taxon>Ligilactobacillus</taxon>
    </lineage>
</organism>
<protein>
    <recommendedName>
        <fullName evidence="7">AAA domain-containing protein</fullName>
    </recommendedName>
</protein>
<dbReference type="InterPro" id="IPR051396">
    <property type="entry name" value="Bact_Antivir_Def_Nuclease"/>
</dbReference>
<dbReference type="EMBL" id="CP023566">
    <property type="protein sequence ID" value="AWZ39722.1"/>
    <property type="molecule type" value="Genomic_DNA"/>
</dbReference>
<sequence>MKIARVIIKNYRNLTNVEVPLSDVNVIIGRNNSGKSNFLRAITLPLISEDLGSVGKNLYWTDFGNECKKTYYAYLAKNLDKIKNINVSDDVMRKEFSEIVPEVSVRLEFEVDKQLEMGMDEFLVDITDKMERIYAIEYRYSCKDYKKLLHRVIEVLKNIDNPNNISNYRQTLLPVELFSYSIMIPGKEVSVSYDSLKEFKYNSIAAERDDFSKTDSKIGSKALIQILDSKLEVDSKIQLEDNYNNFFESIKSLVNMEKIINWQESSEIVNATEFFKHIDILPNMPAMYTLLNNVRLGYDNDSLSMQGLGHRNLILQLVLITSLIEARSSLLSLLTIEEPEAHLCYQNEEIMVSYINSLRNKNLQLVYATHSNKFIDKFNLDKVIIFENGKAYALGEAVDGNERAYLAKNPNLDLFKLFYSKNCILVEGISEELLIKAYIQKKDNSLNNIEVLSFHKGFKSIIEIWLKINKGTGNKLGIIRDFDNEEKSKSDHERYNQYKNIQVATTKKYTLEDDFVNEENNFEILKDYFEKEHNWVDIDTPDKLSDKWKKAKAQTMYDFCMDLSSDALKEIKLPKHIQDVMDFMQNGKV</sequence>
<evidence type="ECO:0000313" key="6">
    <source>
        <dbReference type="Proteomes" id="UP000250153"/>
    </source>
</evidence>
<dbReference type="GeneID" id="48466974"/>
<evidence type="ECO:0000313" key="3">
    <source>
        <dbReference type="EMBL" id="AWZ38757.1"/>
    </source>
</evidence>
<dbReference type="KEGG" id="lmur:CPS94_07445"/>
<evidence type="ECO:0000313" key="4">
    <source>
        <dbReference type="EMBL" id="AWZ39722.1"/>
    </source>
</evidence>